<evidence type="ECO:0000256" key="1">
    <source>
        <dbReference type="ARBA" id="ARBA00005896"/>
    </source>
</evidence>
<dbReference type="SUPFAM" id="SSF51197">
    <property type="entry name" value="Clavaminate synthase-like"/>
    <property type="match status" value="1"/>
</dbReference>
<name>A0A812CEG4_ACAPH</name>
<dbReference type="AlphaFoldDB" id="A0A812CEG4"/>
<keyword evidence="3" id="KW-0223">Dioxygenase</keyword>
<evidence type="ECO:0000313" key="7">
    <source>
        <dbReference type="EMBL" id="CAE1266959.1"/>
    </source>
</evidence>
<reference evidence="7" key="1">
    <citation type="submission" date="2021-01" db="EMBL/GenBank/DDBJ databases">
        <authorList>
            <person name="Li R."/>
            <person name="Bekaert M."/>
        </authorList>
    </citation>
    <scope>NUCLEOTIDE SEQUENCE</scope>
    <source>
        <strain evidence="7">Farmed</strain>
    </source>
</reference>
<comment type="similarity">
    <text evidence="1">Belongs to the TfdA dioxygenase family.</text>
</comment>
<organism evidence="7 8">
    <name type="scientific">Acanthosepion pharaonis</name>
    <name type="common">Pharaoh cuttlefish</name>
    <name type="synonym">Sepia pharaonis</name>
    <dbReference type="NCBI Taxonomy" id="158019"/>
    <lineage>
        <taxon>Eukaryota</taxon>
        <taxon>Metazoa</taxon>
        <taxon>Spiralia</taxon>
        <taxon>Lophotrochozoa</taxon>
        <taxon>Mollusca</taxon>
        <taxon>Cephalopoda</taxon>
        <taxon>Coleoidea</taxon>
        <taxon>Decapodiformes</taxon>
        <taxon>Sepiida</taxon>
        <taxon>Sepiina</taxon>
        <taxon>Sepiidae</taxon>
        <taxon>Acanthosepion</taxon>
    </lineage>
</organism>
<evidence type="ECO:0000256" key="4">
    <source>
        <dbReference type="ARBA" id="ARBA00023002"/>
    </source>
</evidence>
<evidence type="ECO:0000259" key="6">
    <source>
        <dbReference type="Pfam" id="PF02668"/>
    </source>
</evidence>
<dbReference type="EMBL" id="CAHIKZ030001523">
    <property type="protein sequence ID" value="CAE1266959.1"/>
    <property type="molecule type" value="Genomic_DNA"/>
</dbReference>
<comment type="caution">
    <text evidence="7">The sequence shown here is derived from an EMBL/GenBank/DDBJ whole genome shotgun (WGS) entry which is preliminary data.</text>
</comment>
<evidence type="ECO:0000313" key="8">
    <source>
        <dbReference type="Proteomes" id="UP000597762"/>
    </source>
</evidence>
<dbReference type="GO" id="GO:0046872">
    <property type="term" value="F:metal ion binding"/>
    <property type="evidence" value="ECO:0007669"/>
    <property type="project" value="UniProtKB-KW"/>
</dbReference>
<dbReference type="InterPro" id="IPR003819">
    <property type="entry name" value="TauD/TfdA-like"/>
</dbReference>
<gene>
    <name evidence="7" type="ORF">SPHA_35408</name>
</gene>
<keyword evidence="2" id="KW-0479">Metal-binding</keyword>
<dbReference type="InterPro" id="IPR051178">
    <property type="entry name" value="TfdA_dioxygenase"/>
</dbReference>
<protein>
    <recommendedName>
        <fullName evidence="6">TauD/TfdA-like domain-containing protein</fullName>
    </recommendedName>
</protein>
<dbReference type="GO" id="GO:0051213">
    <property type="term" value="F:dioxygenase activity"/>
    <property type="evidence" value="ECO:0007669"/>
    <property type="project" value="UniProtKB-KW"/>
</dbReference>
<evidence type="ECO:0000256" key="5">
    <source>
        <dbReference type="ARBA" id="ARBA00023004"/>
    </source>
</evidence>
<dbReference type="Gene3D" id="3.60.130.10">
    <property type="entry name" value="Clavaminate synthase-like"/>
    <property type="match status" value="1"/>
</dbReference>
<dbReference type="Pfam" id="PF02668">
    <property type="entry name" value="TauD"/>
    <property type="match status" value="1"/>
</dbReference>
<dbReference type="InterPro" id="IPR042098">
    <property type="entry name" value="TauD-like_sf"/>
</dbReference>
<keyword evidence="4" id="KW-0560">Oxidoreductase</keyword>
<dbReference type="PANTHER" id="PTHR43779">
    <property type="entry name" value="DIOXYGENASE RV0097-RELATED"/>
    <property type="match status" value="1"/>
</dbReference>
<sequence>MDKPFKFSLYYIASAPKKGGTVFIPLKELIEALSEEKHQRWEKLWMVSDRQSRIIHPLIYPHPSTKKPTLCFHLGMTEGFCWNYQSKDERWTSWSETEEILSEIHAEIESNPNLIYVHEWQTGDFILSDNLALGHEATPETQLPVSEVGLRVLHRTTIRGTNFPSK</sequence>
<keyword evidence="5" id="KW-0408">Iron</keyword>
<evidence type="ECO:0000256" key="3">
    <source>
        <dbReference type="ARBA" id="ARBA00022964"/>
    </source>
</evidence>
<proteinExistence type="inferred from homology"/>
<dbReference type="OrthoDB" id="10257314at2759"/>
<feature type="domain" description="TauD/TfdA-like" evidence="6">
    <location>
        <begin position="8"/>
        <end position="140"/>
    </location>
</feature>
<evidence type="ECO:0000256" key="2">
    <source>
        <dbReference type="ARBA" id="ARBA00022723"/>
    </source>
</evidence>
<dbReference type="Proteomes" id="UP000597762">
    <property type="component" value="Unassembled WGS sequence"/>
</dbReference>
<accession>A0A812CEG4</accession>
<keyword evidence="8" id="KW-1185">Reference proteome</keyword>
<dbReference type="PANTHER" id="PTHR43779:SF3">
    <property type="entry name" value="(3R)-3-[(CARBOXYMETHYL)AMINO]FATTY ACID OXYGENASE_DECARBOXYLASE"/>
    <property type="match status" value="1"/>
</dbReference>